<evidence type="ECO:0000256" key="2">
    <source>
        <dbReference type="ARBA" id="ARBA00022448"/>
    </source>
</evidence>
<organism evidence="11 12">
    <name type="scientific">Opisthorchis felineus</name>
    <dbReference type="NCBI Taxonomy" id="147828"/>
    <lineage>
        <taxon>Eukaryota</taxon>
        <taxon>Metazoa</taxon>
        <taxon>Spiralia</taxon>
        <taxon>Lophotrochozoa</taxon>
        <taxon>Platyhelminthes</taxon>
        <taxon>Trematoda</taxon>
        <taxon>Digenea</taxon>
        <taxon>Opisthorchiida</taxon>
        <taxon>Opisthorchiata</taxon>
        <taxon>Opisthorchiidae</taxon>
        <taxon>Opisthorchis</taxon>
    </lineage>
</organism>
<evidence type="ECO:0000256" key="4">
    <source>
        <dbReference type="ARBA" id="ARBA00023055"/>
    </source>
</evidence>
<dbReference type="GO" id="GO:0006869">
    <property type="term" value="P:lipid transport"/>
    <property type="evidence" value="ECO:0007669"/>
    <property type="project" value="UniProtKB-KW"/>
</dbReference>
<comment type="caution">
    <text evidence="11">The sequence shown here is derived from an EMBL/GenBank/DDBJ whole genome shotgun (WGS) entry which is preliminary data.</text>
</comment>
<feature type="region of interest" description="Disordered" evidence="9">
    <location>
        <begin position="876"/>
        <end position="896"/>
    </location>
</feature>
<evidence type="ECO:0000256" key="1">
    <source>
        <dbReference type="ARBA" id="ARBA00008842"/>
    </source>
</evidence>
<dbReference type="GO" id="GO:0005886">
    <property type="term" value="C:plasma membrane"/>
    <property type="evidence" value="ECO:0007669"/>
    <property type="project" value="TreeGrafter"/>
</dbReference>
<protein>
    <recommendedName>
        <fullName evidence="7">Oxysterol-binding protein</fullName>
    </recommendedName>
</protein>
<dbReference type="FunFam" id="2.40.160.120:FF:000031">
    <property type="entry name" value="Oxysterol-binding protein 2"/>
    <property type="match status" value="1"/>
</dbReference>
<feature type="coiled-coil region" evidence="8">
    <location>
        <begin position="135"/>
        <end position="162"/>
    </location>
</feature>
<dbReference type="PANTHER" id="PTHR10972:SF205">
    <property type="entry name" value="OXYSTEROL-BINDING PROTEIN 1"/>
    <property type="match status" value="1"/>
</dbReference>
<accession>A0A4S2M9K3</accession>
<evidence type="ECO:0000256" key="5">
    <source>
        <dbReference type="ARBA" id="ARBA00023121"/>
    </source>
</evidence>
<evidence type="ECO:0000256" key="9">
    <source>
        <dbReference type="SAM" id="MobiDB-lite"/>
    </source>
</evidence>
<feature type="compositionally biased region" description="Basic and acidic residues" evidence="9">
    <location>
        <begin position="495"/>
        <end position="509"/>
    </location>
</feature>
<evidence type="ECO:0000313" key="12">
    <source>
        <dbReference type="Proteomes" id="UP000308267"/>
    </source>
</evidence>
<dbReference type="GO" id="GO:0097038">
    <property type="term" value="C:perinuclear endoplasmic reticulum"/>
    <property type="evidence" value="ECO:0007669"/>
    <property type="project" value="TreeGrafter"/>
</dbReference>
<name>A0A4S2M9K3_OPIFE</name>
<dbReference type="InterPro" id="IPR001849">
    <property type="entry name" value="PH_domain"/>
</dbReference>
<dbReference type="GO" id="GO:0005829">
    <property type="term" value="C:cytosol"/>
    <property type="evidence" value="ECO:0007669"/>
    <property type="project" value="TreeGrafter"/>
</dbReference>
<feature type="coiled-coil region" evidence="8">
    <location>
        <begin position="225"/>
        <end position="255"/>
    </location>
</feature>
<comment type="similarity">
    <text evidence="1 6">Belongs to the OSBP family.</text>
</comment>
<keyword evidence="8" id="KW-0175">Coiled coil</keyword>
<dbReference type="PANTHER" id="PTHR10972">
    <property type="entry name" value="OXYSTEROL-BINDING PROTEIN-RELATED"/>
    <property type="match status" value="1"/>
</dbReference>
<keyword evidence="3" id="KW-0597">Phosphoprotein</keyword>
<evidence type="ECO:0000256" key="6">
    <source>
        <dbReference type="RuleBase" id="RU003844"/>
    </source>
</evidence>
<feature type="domain" description="PH" evidence="10">
    <location>
        <begin position="6"/>
        <end position="99"/>
    </location>
</feature>
<dbReference type="PROSITE" id="PS01013">
    <property type="entry name" value="OSBP"/>
    <property type="match status" value="1"/>
</dbReference>
<evidence type="ECO:0000256" key="8">
    <source>
        <dbReference type="SAM" id="Coils"/>
    </source>
</evidence>
<dbReference type="InterPro" id="IPR018494">
    <property type="entry name" value="Oxysterol-bd_CS"/>
</dbReference>
<feature type="compositionally biased region" description="Acidic residues" evidence="9">
    <location>
        <begin position="111"/>
        <end position="123"/>
    </location>
</feature>
<dbReference type="OrthoDB" id="1854502at2759"/>
<dbReference type="Gene3D" id="2.30.29.30">
    <property type="entry name" value="Pleckstrin-homology domain (PH domain)/Phosphotyrosine-binding domain (PTB)"/>
    <property type="match status" value="1"/>
</dbReference>
<feature type="region of interest" description="Disordered" evidence="9">
    <location>
        <begin position="481"/>
        <end position="509"/>
    </location>
</feature>
<dbReference type="Pfam" id="PF00169">
    <property type="entry name" value="PH"/>
    <property type="match status" value="1"/>
</dbReference>
<dbReference type="STRING" id="147828.A0A4S2M9K3"/>
<keyword evidence="5" id="KW-0446">Lipid-binding</keyword>
<dbReference type="SUPFAM" id="SSF144000">
    <property type="entry name" value="Oxysterol-binding protein-like"/>
    <property type="match status" value="2"/>
</dbReference>
<evidence type="ECO:0000259" key="10">
    <source>
        <dbReference type="PROSITE" id="PS50003"/>
    </source>
</evidence>
<keyword evidence="4 7" id="KW-0445">Lipid transport</keyword>
<reference evidence="11 12" key="1">
    <citation type="journal article" date="2019" name="BMC Genomics">
        <title>New insights from Opisthorchis felineus genome: update on genomics of the epidemiologically important liver flukes.</title>
        <authorList>
            <person name="Ershov N.I."/>
            <person name="Mordvinov V.A."/>
            <person name="Prokhortchouk E.B."/>
            <person name="Pakharukova M.Y."/>
            <person name="Gunbin K.V."/>
            <person name="Ustyantsev K."/>
            <person name="Genaev M.A."/>
            <person name="Blinov A.G."/>
            <person name="Mazur A."/>
            <person name="Boulygina E."/>
            <person name="Tsygankova S."/>
            <person name="Khrameeva E."/>
            <person name="Chekanov N."/>
            <person name="Fan G."/>
            <person name="Xiao A."/>
            <person name="Zhang H."/>
            <person name="Xu X."/>
            <person name="Yang H."/>
            <person name="Solovyev V."/>
            <person name="Lee S.M."/>
            <person name="Liu X."/>
            <person name="Afonnikov D.A."/>
            <person name="Skryabin K.G."/>
        </authorList>
    </citation>
    <scope>NUCLEOTIDE SEQUENCE [LARGE SCALE GENOMIC DNA]</scope>
    <source>
        <strain evidence="11">AK-0245</strain>
        <tissue evidence="11">Whole organism</tissue>
    </source>
</reference>
<feature type="region of interest" description="Disordered" evidence="9">
    <location>
        <begin position="108"/>
        <end position="127"/>
    </location>
</feature>
<dbReference type="AlphaFoldDB" id="A0A4S2M9K3"/>
<keyword evidence="12" id="KW-1185">Reference proteome</keyword>
<dbReference type="EMBL" id="SJOL01004603">
    <property type="protein sequence ID" value="TGZ71439.1"/>
    <property type="molecule type" value="Genomic_DNA"/>
</dbReference>
<evidence type="ECO:0000256" key="3">
    <source>
        <dbReference type="ARBA" id="ARBA00022553"/>
    </source>
</evidence>
<gene>
    <name evidence="11" type="ORF">CRM22_002641</name>
</gene>
<dbReference type="InterPro" id="IPR037239">
    <property type="entry name" value="OSBP_sf"/>
</dbReference>
<dbReference type="Gene3D" id="2.40.160.120">
    <property type="match status" value="1"/>
</dbReference>
<feature type="region of interest" description="Disordered" evidence="9">
    <location>
        <begin position="315"/>
        <end position="341"/>
    </location>
</feature>
<keyword evidence="2 7" id="KW-0813">Transport</keyword>
<dbReference type="Proteomes" id="UP000308267">
    <property type="component" value="Unassembled WGS sequence"/>
</dbReference>
<proteinExistence type="inferred from homology"/>
<dbReference type="GO" id="GO:0032934">
    <property type="term" value="F:sterol binding"/>
    <property type="evidence" value="ECO:0007669"/>
    <property type="project" value="TreeGrafter"/>
</dbReference>
<dbReference type="CDD" id="cd13284">
    <property type="entry name" value="PH_OSBP_ORP4"/>
    <property type="match status" value="1"/>
</dbReference>
<evidence type="ECO:0000256" key="7">
    <source>
        <dbReference type="RuleBase" id="RU003845"/>
    </source>
</evidence>
<dbReference type="Pfam" id="PF01237">
    <property type="entry name" value="Oxysterol_BP"/>
    <property type="match status" value="1"/>
</dbReference>
<dbReference type="PROSITE" id="PS50003">
    <property type="entry name" value="PH_DOMAIN"/>
    <property type="match status" value="1"/>
</dbReference>
<sequence length="972" mass="109228">MESKAPDSFRGYLYKWTNYLKGYQKRWFVLQNGFVSYYRNQAEMAHTCRGTVNLANATVTSTGSTTFVISNSSTQTFHLKAINEAEQKRWVSALRSAKSRALALKKHGDDSDAYTEGDDDDEEGKNCTMSADDAIRLVNQTLAKMESQLKDLQHHQETLVRKGDDLQRAVAELESARDPTELTQRFSSVRERATVYKVVSLAMVNSCARFTTLGRSQAQRWRRIFNSQRERCALLEQMIEELAKQLRQLELLVRQNNPQATLTLSESKGFRRVLRRLRFSGGAPALGSNVSSRQTHGHLSSIPGQAVRVADVQNKPTDESSSAALSVEPCADSPSQPVPPTISRLHSENTVSPVELQVGMPSVRTSLGDSSDDDFFDAEEVSSEFSVYLPPTPLVVPTEFEGQAKLHTASTAPVLGGMKEEDTSSTVISIQDDDSSFPTGTDVAFEYESDVDFAEEEYGGGAPHPPAHLREARVIQARPRRSGTRTGTLVPGGDVKLEKSEPEHEKELVERRTSATVYVPVRKMLFQRRTSIPPKPNYSLNLWSIMKNCIGKELTKIPMPVNFSEPLSMLQRLTETFEYSPCLDRGALCNDSLEQMVHVAAFTISAYASTAVRVNKPFNPLLGETYECDRTDDLGWRCLAEQVSHHPPKCALHCESNEWYSWLEFSMNTKFRGKYLQINPIGTCHLVYRRTGHHYTWHKIPMTVHNIIVGRLWIDNSGEMDIVNHGTGEKCHLSFKAYSYFSSETPRRVTGAVTDKSGAVRYVLNGTWDESIEYAPVISTRTTQSGKPVLETGTSRVAWVRNPLPPEADRMYYFTPLAVQLNEPEDGVCPTDSRLRPDQRLMELGRWDEANREKVILEEKQRHRRREKAAQLAMEALNNGNKSNDPRSDSKRKSVSSVSSSFVSESVDANSSNGSLIPAHINNFLDQVDSAHTPLWFERKTDPDTGELIFQFNGAYWDNKAKGDWSMCPDIY</sequence>
<dbReference type="SUPFAM" id="SSF50729">
    <property type="entry name" value="PH domain-like"/>
    <property type="match status" value="1"/>
</dbReference>
<dbReference type="SMART" id="SM00233">
    <property type="entry name" value="PH"/>
    <property type="match status" value="1"/>
</dbReference>
<dbReference type="InterPro" id="IPR011993">
    <property type="entry name" value="PH-like_dom_sf"/>
</dbReference>
<evidence type="ECO:0000313" key="11">
    <source>
        <dbReference type="EMBL" id="TGZ71439.1"/>
    </source>
</evidence>
<dbReference type="InterPro" id="IPR000648">
    <property type="entry name" value="Oxysterol-bd"/>
</dbReference>